<evidence type="ECO:0000313" key="2">
    <source>
        <dbReference type="EMBL" id="PKU77547.1"/>
    </source>
</evidence>
<feature type="region of interest" description="Disordered" evidence="1">
    <location>
        <begin position="176"/>
        <end position="247"/>
    </location>
</feature>
<evidence type="ECO:0000256" key="1">
    <source>
        <dbReference type="SAM" id="MobiDB-lite"/>
    </source>
</evidence>
<sequence>MTTNGRRPPAAGGPMEDRRSSGRAIIGGARNVSSSPPAFGDDRSMDFPGLFAMSNKPLIINEGGQMIKKQLLEVPGKGKGKLIEDSMEKTGWPRYILNEKVNVMAPKAIYENNHMVTVMDTKAQGGTSKEKYVITVDNNNFHVLADLEEGELLETHTYVILNEGKAADEVNKEIELETSQTDKEGAVSVSTEKIADDSSGKVDSALPTKKKRPKQLKDLGPINSSTRSRRLELEGKGTLGSNPHNPF</sequence>
<keyword evidence="3" id="KW-1185">Reference proteome</keyword>
<accession>A0A2I0WPG1</accession>
<reference evidence="2 3" key="1">
    <citation type="journal article" date="2016" name="Sci. Rep.">
        <title>The Dendrobium catenatum Lindl. genome sequence provides insights into polysaccharide synthase, floral development and adaptive evolution.</title>
        <authorList>
            <person name="Zhang G.Q."/>
            <person name="Xu Q."/>
            <person name="Bian C."/>
            <person name="Tsai W.C."/>
            <person name="Yeh C.M."/>
            <person name="Liu K.W."/>
            <person name="Yoshida K."/>
            <person name="Zhang L.S."/>
            <person name="Chang S.B."/>
            <person name="Chen F."/>
            <person name="Shi Y."/>
            <person name="Su Y.Y."/>
            <person name="Zhang Y.Q."/>
            <person name="Chen L.J."/>
            <person name="Yin Y."/>
            <person name="Lin M."/>
            <person name="Huang H."/>
            <person name="Deng H."/>
            <person name="Wang Z.W."/>
            <person name="Zhu S.L."/>
            <person name="Zhao X."/>
            <person name="Deng C."/>
            <person name="Niu S.C."/>
            <person name="Huang J."/>
            <person name="Wang M."/>
            <person name="Liu G.H."/>
            <person name="Yang H.J."/>
            <person name="Xiao X.J."/>
            <person name="Hsiao Y.Y."/>
            <person name="Wu W.L."/>
            <person name="Chen Y.Y."/>
            <person name="Mitsuda N."/>
            <person name="Ohme-Takagi M."/>
            <person name="Luo Y.B."/>
            <person name="Van de Peer Y."/>
            <person name="Liu Z.J."/>
        </authorList>
    </citation>
    <scope>NUCLEOTIDE SEQUENCE [LARGE SCALE GENOMIC DNA]</scope>
    <source>
        <tissue evidence="2">The whole plant</tissue>
    </source>
</reference>
<proteinExistence type="predicted"/>
<feature type="region of interest" description="Disordered" evidence="1">
    <location>
        <begin position="1"/>
        <end position="41"/>
    </location>
</feature>
<feature type="compositionally biased region" description="Basic and acidic residues" evidence="1">
    <location>
        <begin position="176"/>
        <end position="185"/>
    </location>
</feature>
<dbReference type="AlphaFoldDB" id="A0A2I0WPG1"/>
<protein>
    <submittedName>
        <fullName evidence="2">Uncharacterized protein</fullName>
    </submittedName>
</protein>
<dbReference type="EMBL" id="KZ502492">
    <property type="protein sequence ID" value="PKU77547.1"/>
    <property type="molecule type" value="Genomic_DNA"/>
</dbReference>
<evidence type="ECO:0000313" key="3">
    <source>
        <dbReference type="Proteomes" id="UP000233837"/>
    </source>
</evidence>
<reference evidence="2 3" key="2">
    <citation type="journal article" date="2017" name="Nature">
        <title>The Apostasia genome and the evolution of orchids.</title>
        <authorList>
            <person name="Zhang G.Q."/>
            <person name="Liu K.W."/>
            <person name="Li Z."/>
            <person name="Lohaus R."/>
            <person name="Hsiao Y.Y."/>
            <person name="Niu S.C."/>
            <person name="Wang J.Y."/>
            <person name="Lin Y.C."/>
            <person name="Xu Q."/>
            <person name="Chen L.J."/>
            <person name="Yoshida K."/>
            <person name="Fujiwara S."/>
            <person name="Wang Z.W."/>
            <person name="Zhang Y.Q."/>
            <person name="Mitsuda N."/>
            <person name="Wang M."/>
            <person name="Liu G.H."/>
            <person name="Pecoraro L."/>
            <person name="Huang H.X."/>
            <person name="Xiao X.J."/>
            <person name="Lin M."/>
            <person name="Wu X.Y."/>
            <person name="Wu W.L."/>
            <person name="Chen Y.Y."/>
            <person name="Chang S.B."/>
            <person name="Sakamoto S."/>
            <person name="Ohme-Takagi M."/>
            <person name="Yagi M."/>
            <person name="Zeng S.J."/>
            <person name="Shen C.Y."/>
            <person name="Yeh C.M."/>
            <person name="Luo Y.B."/>
            <person name="Tsai W.C."/>
            <person name="Van de Peer Y."/>
            <person name="Liu Z.J."/>
        </authorList>
    </citation>
    <scope>NUCLEOTIDE SEQUENCE [LARGE SCALE GENOMIC DNA]</scope>
    <source>
        <tissue evidence="2">The whole plant</tissue>
    </source>
</reference>
<gene>
    <name evidence="2" type="ORF">MA16_Dca013668</name>
</gene>
<organism evidence="2 3">
    <name type="scientific">Dendrobium catenatum</name>
    <dbReference type="NCBI Taxonomy" id="906689"/>
    <lineage>
        <taxon>Eukaryota</taxon>
        <taxon>Viridiplantae</taxon>
        <taxon>Streptophyta</taxon>
        <taxon>Embryophyta</taxon>
        <taxon>Tracheophyta</taxon>
        <taxon>Spermatophyta</taxon>
        <taxon>Magnoliopsida</taxon>
        <taxon>Liliopsida</taxon>
        <taxon>Asparagales</taxon>
        <taxon>Orchidaceae</taxon>
        <taxon>Epidendroideae</taxon>
        <taxon>Malaxideae</taxon>
        <taxon>Dendrobiinae</taxon>
        <taxon>Dendrobium</taxon>
    </lineage>
</organism>
<name>A0A2I0WPG1_9ASPA</name>
<dbReference type="Proteomes" id="UP000233837">
    <property type="component" value="Unassembled WGS sequence"/>
</dbReference>